<protein>
    <submittedName>
        <fullName evidence="1">Uncharacterized protein</fullName>
    </submittedName>
</protein>
<gene>
    <name evidence="1" type="ORF">DBRI1063_LOCUS9784</name>
</gene>
<evidence type="ECO:0000313" key="1">
    <source>
        <dbReference type="EMBL" id="CAD9327609.1"/>
    </source>
</evidence>
<dbReference type="AlphaFoldDB" id="A0A7S1Z3S2"/>
<proteinExistence type="predicted"/>
<organism evidence="1">
    <name type="scientific">Ditylum brightwellii</name>
    <dbReference type="NCBI Taxonomy" id="49249"/>
    <lineage>
        <taxon>Eukaryota</taxon>
        <taxon>Sar</taxon>
        <taxon>Stramenopiles</taxon>
        <taxon>Ochrophyta</taxon>
        <taxon>Bacillariophyta</taxon>
        <taxon>Mediophyceae</taxon>
        <taxon>Lithodesmiophycidae</taxon>
        <taxon>Lithodesmiales</taxon>
        <taxon>Lithodesmiaceae</taxon>
        <taxon>Ditylum</taxon>
    </lineage>
</organism>
<reference evidence="1" key="1">
    <citation type="submission" date="2021-01" db="EMBL/GenBank/DDBJ databases">
        <authorList>
            <person name="Corre E."/>
            <person name="Pelletier E."/>
            <person name="Niang G."/>
            <person name="Scheremetjew M."/>
            <person name="Finn R."/>
            <person name="Kale V."/>
            <person name="Holt S."/>
            <person name="Cochrane G."/>
            <person name="Meng A."/>
            <person name="Brown T."/>
            <person name="Cohen L."/>
        </authorList>
    </citation>
    <scope>NUCLEOTIDE SEQUENCE</scope>
    <source>
        <strain evidence="1">Pop2</strain>
    </source>
</reference>
<accession>A0A7S1Z3S2</accession>
<sequence length="166" mass="18921">MKQYNKYVLTANALKNQLLGAFDNDYFLSMYDQATGYECNTVLQLLQHLYENYGQLTSTQLTANSDELRAEFDPTNPIKKYITQIEKCMDIAANGGTPYSQEQILTIVFGAMYQTGLYNEKCITWEDLPAANKAWPRWKMFLTKAVRDRQHLQQAAGSHSQANSAV</sequence>
<dbReference type="EMBL" id="HBGN01015253">
    <property type="protein sequence ID" value="CAD9327609.1"/>
    <property type="molecule type" value="Transcribed_RNA"/>
</dbReference>
<name>A0A7S1Z3S2_9STRA</name>